<dbReference type="Proteomes" id="UP000273807">
    <property type="component" value="Unassembled WGS sequence"/>
</dbReference>
<dbReference type="AlphaFoldDB" id="A0A3N0C3N8"/>
<accession>A0A3N0C3N8</accession>
<dbReference type="InterPro" id="IPR024047">
    <property type="entry name" value="MM3350-like_sf"/>
</dbReference>
<gene>
    <name evidence="1" type="ORF">D7003_07220</name>
</gene>
<reference evidence="1 2" key="1">
    <citation type="submission" date="2018-10" db="EMBL/GenBank/DDBJ databases">
        <title>Genome sequencing of Arthrobacter oryzae TNB02.</title>
        <authorList>
            <person name="Cho Y.-J."/>
            <person name="Cho A."/>
            <person name="Kim O.-S."/>
        </authorList>
    </citation>
    <scope>NUCLEOTIDE SEQUENCE [LARGE SCALE GENOMIC DNA]</scope>
    <source>
        <strain evidence="1 2">TNB02</strain>
    </source>
</reference>
<name>A0A3N0C3N8_9MICC</name>
<dbReference type="EMBL" id="RBED01000077">
    <property type="protein sequence ID" value="RNL57287.1"/>
    <property type="molecule type" value="Genomic_DNA"/>
</dbReference>
<organism evidence="1 2">
    <name type="scientific">Arthrobacter oryzae</name>
    <dbReference type="NCBI Taxonomy" id="409290"/>
    <lineage>
        <taxon>Bacteria</taxon>
        <taxon>Bacillati</taxon>
        <taxon>Actinomycetota</taxon>
        <taxon>Actinomycetes</taxon>
        <taxon>Micrococcales</taxon>
        <taxon>Micrococcaceae</taxon>
        <taxon>Arthrobacter</taxon>
    </lineage>
</organism>
<dbReference type="OrthoDB" id="9816539at2"/>
<protein>
    <submittedName>
        <fullName evidence="1">Uncharacterized protein</fullName>
    </submittedName>
</protein>
<sequence length="413" mass="45685">MARTWLSVTVELLGGRGEELWPWPGRIFAVGPSQTFMDLANAINDAFARWDRSHLSMFTLADGRVITDEETGAEMAASIRGPIVAPIDIAAARVARTVEPGAEFQFTFDLGDAWMHRCVVGEVKVDPVEVLGVRPDSPLPYWGWGSVPDQYGRRWDTDDGEGRVPRKPDRPHPMLLHAWPAEVQAPGLDLSELRGAIAGTDAARFLAAVTGRHIDDALQQVGAGIPMALEQRRRETGSVAVSVINRLTWRDGPGDQVLAEGLLASLRREPLTGRVVPVALDMLSTVLEGDPELSTGGYLDLRTGRVYDESATDPMMVGEGAAIDVEEEPERWLRVDSTGSRNAWRDMAAFAERQHDEALRERLERAIEGKGAFFRFRDLVHGENLSEQWYVFSADRQMGRAREFLADHGIRVG</sequence>
<comment type="caution">
    <text evidence="1">The sequence shown here is derived from an EMBL/GenBank/DDBJ whole genome shotgun (WGS) entry which is preliminary data.</text>
</comment>
<evidence type="ECO:0000313" key="1">
    <source>
        <dbReference type="EMBL" id="RNL57287.1"/>
    </source>
</evidence>
<proteinExistence type="predicted"/>
<dbReference type="RefSeq" id="WP_123254794.1">
    <property type="nucleotide sequence ID" value="NZ_RBED01000077.1"/>
</dbReference>
<evidence type="ECO:0000313" key="2">
    <source>
        <dbReference type="Proteomes" id="UP000273807"/>
    </source>
</evidence>
<dbReference type="Gene3D" id="3.10.290.30">
    <property type="entry name" value="MM3350-like"/>
    <property type="match status" value="1"/>
</dbReference>
<keyword evidence="2" id="KW-1185">Reference proteome</keyword>
<dbReference type="SUPFAM" id="SSF159941">
    <property type="entry name" value="MM3350-like"/>
    <property type="match status" value="1"/>
</dbReference>